<organism evidence="1 2">
    <name type="scientific">Leptospira inadai serovar Lyme</name>
    <dbReference type="NCBI Taxonomy" id="293084"/>
    <lineage>
        <taxon>Bacteria</taxon>
        <taxon>Pseudomonadati</taxon>
        <taxon>Spirochaetota</taxon>
        <taxon>Spirochaetia</taxon>
        <taxon>Leptospirales</taxon>
        <taxon>Leptospiraceae</taxon>
        <taxon>Leptospira</taxon>
    </lineage>
</organism>
<dbReference type="RefSeq" id="WP_010411349.1">
    <property type="nucleotide sequence ID" value="NZ_MCRM02000023.1"/>
</dbReference>
<dbReference type="PANTHER" id="PTHR33639:SF2">
    <property type="entry name" value="DUF393 DOMAIN-CONTAINING PROTEIN"/>
    <property type="match status" value="1"/>
</dbReference>
<gene>
    <name evidence="1" type="ORF">BES34_017145</name>
</gene>
<protein>
    <submittedName>
        <fullName evidence="1">DUF393 domain-containing protein</fullName>
    </submittedName>
</protein>
<reference evidence="1" key="1">
    <citation type="submission" date="2018-01" db="EMBL/GenBank/DDBJ databases">
        <title>Genomic characterization of Leptospira inadai serogroup Lyme isolated from captured rat in Brazil and comparative analysis with human reference strain.</title>
        <authorList>
            <person name="Moreno L.Z."/>
            <person name="Loureiro A.P."/>
            <person name="Miraglia F."/>
            <person name="Kremer F.S."/>
            <person name="Eslabao M.R."/>
            <person name="Dellagostin O.A."/>
            <person name="Lilenbaum W."/>
            <person name="Moreno A.M."/>
        </authorList>
    </citation>
    <scope>NUCLEOTIDE SEQUENCE [LARGE SCALE GENOMIC DNA]</scope>
    <source>
        <strain evidence="1">M34/99</strain>
    </source>
</reference>
<dbReference type="InterPro" id="IPR052927">
    <property type="entry name" value="DCC_oxidoreductase"/>
</dbReference>
<comment type="caution">
    <text evidence="1">The sequence shown here is derived from an EMBL/GenBank/DDBJ whole genome shotgun (WGS) entry which is preliminary data.</text>
</comment>
<sequence length="142" mass="16335">MAYAPLELKDYTIVFFDGVCNLCNASVTFLIDIDRKKRLRFASLQSATAQSFLSPSESVDLLGEDASILLYTQGRIFRKSRAILEILRVVGFPWNLGVAGIMIPSPVRDWFYDFVAKRRYHWFGKSDSCRVPTLELQERFLE</sequence>
<dbReference type="EMBL" id="MCRM02000023">
    <property type="protein sequence ID" value="PNV73347.1"/>
    <property type="molecule type" value="Genomic_DNA"/>
</dbReference>
<dbReference type="PANTHER" id="PTHR33639">
    <property type="entry name" value="THIOL-DISULFIDE OXIDOREDUCTASE DCC"/>
    <property type="match status" value="1"/>
</dbReference>
<evidence type="ECO:0000313" key="1">
    <source>
        <dbReference type="EMBL" id="PNV73347.1"/>
    </source>
</evidence>
<keyword evidence="2" id="KW-1185">Reference proteome</keyword>
<evidence type="ECO:0000313" key="2">
    <source>
        <dbReference type="Proteomes" id="UP000094669"/>
    </source>
</evidence>
<accession>A0ABX4YEP1</accession>
<dbReference type="InterPro" id="IPR007263">
    <property type="entry name" value="DCC1-like"/>
</dbReference>
<name>A0ABX4YEP1_9LEPT</name>
<dbReference type="Proteomes" id="UP000094669">
    <property type="component" value="Unassembled WGS sequence"/>
</dbReference>
<proteinExistence type="predicted"/>
<dbReference type="Pfam" id="PF04134">
    <property type="entry name" value="DCC1-like"/>
    <property type="match status" value="1"/>
</dbReference>